<proteinExistence type="predicted"/>
<reference evidence="1 2" key="1">
    <citation type="submission" date="2024-01" db="EMBL/GenBank/DDBJ databases">
        <title>The genomes of 5 underutilized Papilionoideae crops provide insights into root nodulation and disease resistance.</title>
        <authorList>
            <person name="Yuan L."/>
        </authorList>
    </citation>
    <scope>NUCLEOTIDE SEQUENCE [LARGE SCALE GENOMIC DNA]</scope>
    <source>
        <strain evidence="1">LY-2023</strain>
        <tissue evidence="1">Leaf</tissue>
    </source>
</reference>
<organism evidence="1 2">
    <name type="scientific">Clitoria ternatea</name>
    <name type="common">Butterfly pea</name>
    <dbReference type="NCBI Taxonomy" id="43366"/>
    <lineage>
        <taxon>Eukaryota</taxon>
        <taxon>Viridiplantae</taxon>
        <taxon>Streptophyta</taxon>
        <taxon>Embryophyta</taxon>
        <taxon>Tracheophyta</taxon>
        <taxon>Spermatophyta</taxon>
        <taxon>Magnoliopsida</taxon>
        <taxon>eudicotyledons</taxon>
        <taxon>Gunneridae</taxon>
        <taxon>Pentapetalae</taxon>
        <taxon>rosids</taxon>
        <taxon>fabids</taxon>
        <taxon>Fabales</taxon>
        <taxon>Fabaceae</taxon>
        <taxon>Papilionoideae</taxon>
        <taxon>50 kb inversion clade</taxon>
        <taxon>NPAAA clade</taxon>
        <taxon>indigoferoid/millettioid clade</taxon>
        <taxon>Phaseoleae</taxon>
        <taxon>Clitoria</taxon>
    </lineage>
</organism>
<protein>
    <submittedName>
        <fullName evidence="1">Uncharacterized protein</fullName>
    </submittedName>
</protein>
<name>A0AAN9EYS4_CLITE</name>
<sequence length="151" mass="17182">MRCHVCYKEEQETQSHADQPNPRHMSVPIPRHLQTTQPLSIGKYMGETDPCKHLDVYVYEAMFLGDKADVMFKNQLSIKALKLTVMACKVSVLTFSFSCMKKAKLLQNVKFLTLRARRERGCFVYNDDGVVSEVMVKGRDSGEKSAFGCTH</sequence>
<keyword evidence="2" id="KW-1185">Reference proteome</keyword>
<dbReference type="EMBL" id="JAYKXN010000008">
    <property type="protein sequence ID" value="KAK7262188.1"/>
    <property type="molecule type" value="Genomic_DNA"/>
</dbReference>
<gene>
    <name evidence="1" type="ORF">RJT34_29750</name>
</gene>
<dbReference type="Proteomes" id="UP001359559">
    <property type="component" value="Unassembled WGS sequence"/>
</dbReference>
<accession>A0AAN9EYS4</accession>
<evidence type="ECO:0000313" key="1">
    <source>
        <dbReference type="EMBL" id="KAK7262188.1"/>
    </source>
</evidence>
<dbReference type="AlphaFoldDB" id="A0AAN9EYS4"/>
<evidence type="ECO:0000313" key="2">
    <source>
        <dbReference type="Proteomes" id="UP001359559"/>
    </source>
</evidence>
<comment type="caution">
    <text evidence="1">The sequence shown here is derived from an EMBL/GenBank/DDBJ whole genome shotgun (WGS) entry which is preliminary data.</text>
</comment>